<feature type="compositionally biased region" description="Basic and acidic residues" evidence="1">
    <location>
        <begin position="10"/>
        <end position="21"/>
    </location>
</feature>
<name>A0A182XQP4_ANOQN</name>
<keyword evidence="3" id="KW-1185">Reference proteome</keyword>
<dbReference type="EnsemblMetazoa" id="AQUA014181-RA">
    <property type="protein sequence ID" value="AQUA014181-PA"/>
    <property type="gene ID" value="AQUA014181"/>
</dbReference>
<accession>A0A182XQP4</accession>
<evidence type="ECO:0000313" key="3">
    <source>
        <dbReference type="Proteomes" id="UP000076407"/>
    </source>
</evidence>
<protein>
    <submittedName>
        <fullName evidence="2">Uncharacterized protein</fullName>
    </submittedName>
</protein>
<feature type="compositionally biased region" description="Basic residues" evidence="1">
    <location>
        <begin position="22"/>
        <end position="32"/>
    </location>
</feature>
<feature type="region of interest" description="Disordered" evidence="1">
    <location>
        <begin position="1"/>
        <end position="32"/>
    </location>
</feature>
<dbReference type="AlphaFoldDB" id="A0A182XQP4"/>
<dbReference type="Proteomes" id="UP000076407">
    <property type="component" value="Unassembled WGS sequence"/>
</dbReference>
<evidence type="ECO:0000256" key="1">
    <source>
        <dbReference type="SAM" id="MobiDB-lite"/>
    </source>
</evidence>
<sequence>MHPFGIIPCERVRVPRTDKGDNKKKKYNKNTQ</sequence>
<evidence type="ECO:0000313" key="2">
    <source>
        <dbReference type="EnsemblMetazoa" id="AQUA014181-PA"/>
    </source>
</evidence>
<reference evidence="2" key="1">
    <citation type="submission" date="2020-05" db="UniProtKB">
        <authorList>
            <consortium name="EnsemblMetazoa"/>
        </authorList>
    </citation>
    <scope>IDENTIFICATION</scope>
    <source>
        <strain evidence="2">SANGQUA</strain>
    </source>
</reference>
<proteinExistence type="predicted"/>
<organism evidence="2 3">
    <name type="scientific">Anopheles quadriannulatus</name>
    <name type="common">Mosquito</name>
    <dbReference type="NCBI Taxonomy" id="34691"/>
    <lineage>
        <taxon>Eukaryota</taxon>
        <taxon>Metazoa</taxon>
        <taxon>Ecdysozoa</taxon>
        <taxon>Arthropoda</taxon>
        <taxon>Hexapoda</taxon>
        <taxon>Insecta</taxon>
        <taxon>Pterygota</taxon>
        <taxon>Neoptera</taxon>
        <taxon>Endopterygota</taxon>
        <taxon>Diptera</taxon>
        <taxon>Nematocera</taxon>
        <taxon>Culicoidea</taxon>
        <taxon>Culicidae</taxon>
        <taxon>Anophelinae</taxon>
        <taxon>Anopheles</taxon>
    </lineage>
</organism>